<evidence type="ECO:0000256" key="1">
    <source>
        <dbReference type="SAM" id="MobiDB-lite"/>
    </source>
</evidence>
<geneLocation type="plasmid" evidence="2">
    <name>pH6NP1</name>
</geneLocation>
<organism evidence="2">
    <name type="scientific">Polaromonas sp. H6N</name>
    <dbReference type="NCBI Taxonomy" id="1840293"/>
    <lineage>
        <taxon>Bacteria</taxon>
        <taxon>Pseudomonadati</taxon>
        <taxon>Pseudomonadota</taxon>
        <taxon>Betaproteobacteria</taxon>
        <taxon>Burkholderiales</taxon>
        <taxon>Comamonadaceae</taxon>
        <taxon>Polaromonas</taxon>
    </lineage>
</organism>
<protein>
    <submittedName>
        <fullName evidence="2">Putative partitioning protein ParB</fullName>
    </submittedName>
</protein>
<evidence type="ECO:0000313" key="2">
    <source>
        <dbReference type="EMBL" id="AWD72261.1"/>
    </source>
</evidence>
<reference evidence="2" key="1">
    <citation type="submission" date="2018-01" db="EMBL/GenBank/DDBJ databases">
        <title>Plasmids of psychrophilic Polaromonas spp. isolated from Arctic and Antarctic glaciers.</title>
        <authorList>
            <person name="Dziewit L."/>
            <person name="Ciok A."/>
        </authorList>
    </citation>
    <scope>NUCLEOTIDE SEQUENCE</scope>
    <source>
        <plasmid evidence="2">pH6NP1</plasmid>
    </source>
</reference>
<dbReference type="EMBL" id="MG869620">
    <property type="protein sequence ID" value="AWD72261.1"/>
    <property type="molecule type" value="Genomic_DNA"/>
</dbReference>
<dbReference type="RefSeq" id="WP_181374878.1">
    <property type="nucleotide sequence ID" value="NZ_MG869620.1"/>
</dbReference>
<dbReference type="AlphaFoldDB" id="A0A2S1FIB7"/>
<gene>
    <name evidence="2" type="ORF">pH6NP1_p070</name>
</gene>
<feature type="region of interest" description="Disordered" evidence="1">
    <location>
        <begin position="18"/>
        <end position="51"/>
    </location>
</feature>
<accession>A0A2S1FIB7</accession>
<sequence>MSEKPSSSLSGLISIKGSAAAATPAKPEPVKIEPAPLLKPMPEKSQPKGGQSYWKAMTVKLNRDQYVDLKIHGVKLNKSSQDCISEAIDMWLAAQSAD</sequence>
<proteinExistence type="predicted"/>
<keyword evidence="2" id="KW-0614">Plasmid</keyword>
<name>A0A2S1FIB7_9BURK</name>